<evidence type="ECO:0000313" key="4">
    <source>
        <dbReference type="Proteomes" id="UP000663827"/>
    </source>
</evidence>
<feature type="coiled-coil region" evidence="2">
    <location>
        <begin position="28"/>
        <end position="58"/>
    </location>
</feature>
<protein>
    <recommendedName>
        <fullName evidence="5">SPO22-domain-containing protein</fullName>
    </recommendedName>
</protein>
<keyword evidence="2" id="KW-0175">Coiled coil</keyword>
<evidence type="ECO:0000256" key="2">
    <source>
        <dbReference type="SAM" id="Coils"/>
    </source>
</evidence>
<evidence type="ECO:0000313" key="3">
    <source>
        <dbReference type="EMBL" id="CAE7228948.1"/>
    </source>
</evidence>
<dbReference type="AlphaFoldDB" id="A0A8H3EAJ5"/>
<evidence type="ECO:0000256" key="1">
    <source>
        <dbReference type="ARBA" id="ARBA00023254"/>
    </source>
</evidence>
<evidence type="ECO:0008006" key="5">
    <source>
        <dbReference type="Google" id="ProtNLM"/>
    </source>
</evidence>
<proteinExistence type="predicted"/>
<dbReference type="Proteomes" id="UP000663827">
    <property type="component" value="Unassembled WGS sequence"/>
</dbReference>
<reference evidence="3" key="1">
    <citation type="submission" date="2021-01" db="EMBL/GenBank/DDBJ databases">
        <authorList>
            <person name="Kaushik A."/>
        </authorList>
    </citation>
    <scope>NUCLEOTIDE SEQUENCE</scope>
    <source>
        <strain evidence="3">AG5</strain>
    </source>
</reference>
<accession>A0A8H3EAJ5</accession>
<name>A0A8H3EAJ5_9AGAM</name>
<sequence length="1002" mass="110928">MLSGPEPNHVNALVGIKPQILDFSSTDFVSLESNLNHLNNLLEQLSSSRNAKKRTRSEEAADVLDREGVQLWNASILLRGIQNQGGAESRKRVFASLRLAAFRLIEAGSDVPPTAESLVHLLQLGSKTATALSECNDDRARSVMMSAADYESQLKTLKDEDRDMPSKETAAAQYYCGRMIAAWKDGNESVAFFMLEQATDERRLETMPIPDVEEILGRAIEIAKGLLRQSWGKEASTNAATPASTQDVTSSADGKIAAVAGQMAPKDIPSTRTSRTRRCIRITTTKRNSSAHSCTARAYFASSSAVESNLERAEATIDDVIQGKNMADLDVNLLWMKLAILKRGRADTTQISNVFRSILDKLEFQETNVMSFLREVQTVIDISVDLAISTTQGLLNKALDSPNGLGYSFVGTIAMSLLLLVKSLQHSDARSAAEKACQSIVRRIDFSMEKTSAAACQLVLWRNGEASYKAKKWIEAADWFVLSASPAFQSMAGAQSRCIRKAALCYIQQGEYAQASTLVSRCSQDESATHYVRFLTAVHQGKVTPAISGASHPLAHSHQGSKMKVRLDRNRDREDRHAEIPLAIQAVENMLSASDFDRKMLLLATQLAHETKQKTLLLAALEAMYKTLQREPHADAETEGITLVRCSIRILLDLLKEPLAATFQLIESLKNHLQRALGLINVIASRNNLTIIAKDLSWLWRTAYNAAVAGCQDWDELAVAETFDLARELMETYSTTLAAVQDTELKQCIMLSSFSATSGRLFVARRLGSTPAAAELYTKLAKDIPTFREIATGILADGVFDGDDRPGYMINLFFTFEIEVLCRVREWQRIQVVVEAATEMECVTSSTLEAMADLLWSEDACPTDVLYSALEAMLRSSLRSQNISIDKFSRWLRALCTILLARNRQQDRASALSFIEQAVEVIKDNKDDSGDQMYAHDEREWLLHIAFNTGVERFTVSDIQEAKRWIETATVLAGLVHNSDAASEKIDAVYRQVLAKYGTQLS</sequence>
<organism evidence="3 4">
    <name type="scientific">Rhizoctonia solani</name>
    <dbReference type="NCBI Taxonomy" id="456999"/>
    <lineage>
        <taxon>Eukaryota</taxon>
        <taxon>Fungi</taxon>
        <taxon>Dikarya</taxon>
        <taxon>Basidiomycota</taxon>
        <taxon>Agaricomycotina</taxon>
        <taxon>Agaricomycetes</taxon>
        <taxon>Cantharellales</taxon>
        <taxon>Ceratobasidiaceae</taxon>
        <taxon>Rhizoctonia</taxon>
    </lineage>
</organism>
<dbReference type="InterPro" id="IPR039057">
    <property type="entry name" value="Spo22/ZIP4"/>
</dbReference>
<dbReference type="PANTHER" id="PTHR40375:SF2">
    <property type="entry name" value="SPORULATION-SPECIFIC PROTEIN 22"/>
    <property type="match status" value="1"/>
</dbReference>
<comment type="caution">
    <text evidence="3">The sequence shown here is derived from an EMBL/GenBank/DDBJ whole genome shotgun (WGS) entry which is preliminary data.</text>
</comment>
<keyword evidence="1" id="KW-0469">Meiosis</keyword>
<dbReference type="Pfam" id="PF08631">
    <property type="entry name" value="SPO22"/>
    <property type="match status" value="1"/>
</dbReference>
<dbReference type="GO" id="GO:0051321">
    <property type="term" value="P:meiotic cell cycle"/>
    <property type="evidence" value="ECO:0007669"/>
    <property type="project" value="UniProtKB-KW"/>
</dbReference>
<dbReference type="InterPro" id="IPR013940">
    <property type="entry name" value="Spo22/ZIP4/TEX11"/>
</dbReference>
<gene>
    <name evidence="3" type="ORF">RDB_LOCUS181296</name>
</gene>
<dbReference type="PANTHER" id="PTHR40375">
    <property type="entry name" value="SPORULATION-SPECIFIC PROTEIN 22"/>
    <property type="match status" value="1"/>
</dbReference>
<dbReference type="EMBL" id="CAJNJQ010006465">
    <property type="protein sequence ID" value="CAE7228948.1"/>
    <property type="molecule type" value="Genomic_DNA"/>
</dbReference>
<dbReference type="GO" id="GO:0090173">
    <property type="term" value="P:regulation of synaptonemal complex assembly"/>
    <property type="evidence" value="ECO:0007669"/>
    <property type="project" value="InterPro"/>
</dbReference>